<accession>A0ABW9WJY2</accession>
<evidence type="ECO:0000256" key="7">
    <source>
        <dbReference type="ARBA" id="ARBA00022692"/>
    </source>
</evidence>
<feature type="transmembrane region" description="Helical" evidence="11">
    <location>
        <begin position="107"/>
        <end position="125"/>
    </location>
</feature>
<evidence type="ECO:0000256" key="5">
    <source>
        <dbReference type="ARBA" id="ARBA00022448"/>
    </source>
</evidence>
<evidence type="ECO:0000256" key="9">
    <source>
        <dbReference type="ARBA" id="ARBA00023136"/>
    </source>
</evidence>
<feature type="transmembrane region" description="Helical" evidence="11">
    <location>
        <begin position="81"/>
        <end position="100"/>
    </location>
</feature>
<sequence>MARKTTRRAVARPVSPPTWSSRSISPNCSSHWPEALAFPARLDENGCAPSTLQGVLLISPLEIAANAVMAVYIVLSGRNNIHSWWLGVLGCVMFAVLFYSVNLYADVALQLFFIVTCVIGWLQWLRGAGGAPLPIAHTGARALGWMAAISLLATAAYGLMLQAYTNAYAPFIDSAVLMFSVVAQLLLMGRRIETWPVWLLVNTVSVPLYASRGLYLTAVLYAGYWINALASWFFWRRQMRAQLA</sequence>
<feature type="compositionally biased region" description="Basic residues" evidence="10">
    <location>
        <begin position="1"/>
        <end position="10"/>
    </location>
</feature>
<evidence type="ECO:0000256" key="11">
    <source>
        <dbReference type="SAM" id="Phobius"/>
    </source>
</evidence>
<evidence type="ECO:0000256" key="6">
    <source>
        <dbReference type="ARBA" id="ARBA00022475"/>
    </source>
</evidence>
<feature type="compositionally biased region" description="Polar residues" evidence="10">
    <location>
        <begin position="17"/>
        <end position="26"/>
    </location>
</feature>
<name>A0ABW9WJY2_9BURK</name>
<dbReference type="Proteomes" id="UP000466332">
    <property type="component" value="Unassembled WGS sequence"/>
</dbReference>
<feature type="transmembrane region" description="Helical" evidence="11">
    <location>
        <begin position="145"/>
        <end position="164"/>
    </location>
</feature>
<feature type="transmembrane region" description="Helical" evidence="11">
    <location>
        <begin position="55"/>
        <end position="75"/>
    </location>
</feature>
<evidence type="ECO:0000256" key="2">
    <source>
        <dbReference type="ARBA" id="ARBA00004651"/>
    </source>
</evidence>
<keyword evidence="6" id="KW-1003">Cell membrane</keyword>
<evidence type="ECO:0000256" key="4">
    <source>
        <dbReference type="ARBA" id="ARBA00017522"/>
    </source>
</evidence>
<keyword evidence="13" id="KW-1185">Reference proteome</keyword>
<evidence type="ECO:0000256" key="1">
    <source>
        <dbReference type="ARBA" id="ARBA00002672"/>
    </source>
</evidence>
<evidence type="ECO:0000256" key="8">
    <source>
        <dbReference type="ARBA" id="ARBA00022989"/>
    </source>
</evidence>
<evidence type="ECO:0000256" key="3">
    <source>
        <dbReference type="ARBA" id="ARBA00006669"/>
    </source>
</evidence>
<comment type="function">
    <text evidence="1">Required for nicotinamide riboside transport across the inner membrane.</text>
</comment>
<evidence type="ECO:0000256" key="10">
    <source>
        <dbReference type="SAM" id="MobiDB-lite"/>
    </source>
</evidence>
<dbReference type="InterPro" id="IPR006419">
    <property type="entry name" value="NMN_transpt_PnuC"/>
</dbReference>
<reference evidence="12 13" key="1">
    <citation type="submission" date="2019-12" db="EMBL/GenBank/DDBJ databases">
        <title>Novel species isolated from a subtropical stream in China.</title>
        <authorList>
            <person name="Lu H."/>
        </authorList>
    </citation>
    <scope>NUCLEOTIDE SEQUENCE [LARGE SCALE GENOMIC DNA]</scope>
    <source>
        <strain evidence="12 13">FT109W</strain>
    </source>
</reference>
<dbReference type="EMBL" id="WWCS01000008">
    <property type="protein sequence ID" value="MYN40675.1"/>
    <property type="molecule type" value="Genomic_DNA"/>
</dbReference>
<evidence type="ECO:0000313" key="12">
    <source>
        <dbReference type="EMBL" id="MYN40675.1"/>
    </source>
</evidence>
<proteinExistence type="inferred from homology"/>
<comment type="similarity">
    <text evidence="3">Belongs to the nicotinamide ribonucleoside (NR) uptake permease (TC 4.B.1) family.</text>
</comment>
<dbReference type="PANTHER" id="PTHR36122">
    <property type="entry name" value="NICOTINAMIDE RIBOSIDE TRANSPORTER PNUC"/>
    <property type="match status" value="1"/>
</dbReference>
<comment type="subcellular location">
    <subcellularLocation>
        <location evidence="2">Cell membrane</location>
        <topology evidence="2">Multi-pass membrane protein</topology>
    </subcellularLocation>
</comment>
<organism evidence="12 13">
    <name type="scientific">Duganella margarita</name>
    <dbReference type="NCBI Taxonomy" id="2692170"/>
    <lineage>
        <taxon>Bacteria</taxon>
        <taxon>Pseudomonadati</taxon>
        <taxon>Pseudomonadota</taxon>
        <taxon>Betaproteobacteria</taxon>
        <taxon>Burkholderiales</taxon>
        <taxon>Oxalobacteraceae</taxon>
        <taxon>Telluria group</taxon>
        <taxon>Duganella</taxon>
    </lineage>
</organism>
<feature type="transmembrane region" description="Helical" evidence="11">
    <location>
        <begin position="212"/>
        <end position="235"/>
    </location>
</feature>
<keyword evidence="9 11" id="KW-0472">Membrane</keyword>
<keyword evidence="5" id="KW-0813">Transport</keyword>
<evidence type="ECO:0000313" key="13">
    <source>
        <dbReference type="Proteomes" id="UP000466332"/>
    </source>
</evidence>
<dbReference type="NCBIfam" id="TIGR01528">
    <property type="entry name" value="NMN_trans_PnuC"/>
    <property type="match status" value="1"/>
</dbReference>
<keyword evidence="8 11" id="KW-1133">Transmembrane helix</keyword>
<feature type="transmembrane region" description="Helical" evidence="11">
    <location>
        <begin position="171"/>
        <end position="192"/>
    </location>
</feature>
<gene>
    <name evidence="12" type="ORF">GTP55_14970</name>
</gene>
<comment type="caution">
    <text evidence="12">The sequence shown here is derived from an EMBL/GenBank/DDBJ whole genome shotgun (WGS) entry which is preliminary data.</text>
</comment>
<protein>
    <recommendedName>
        <fullName evidence="4">Nicotinamide riboside transporter PnuC</fullName>
    </recommendedName>
</protein>
<keyword evidence="7 11" id="KW-0812">Transmembrane</keyword>
<dbReference type="Pfam" id="PF04973">
    <property type="entry name" value="NMN_transporter"/>
    <property type="match status" value="1"/>
</dbReference>
<feature type="region of interest" description="Disordered" evidence="10">
    <location>
        <begin position="1"/>
        <end position="26"/>
    </location>
</feature>
<dbReference type="PANTHER" id="PTHR36122:SF2">
    <property type="entry name" value="NICOTINAMIDE RIBOSIDE TRANSPORTER PNUC"/>
    <property type="match status" value="1"/>
</dbReference>